<keyword evidence="1" id="KW-0732">Signal</keyword>
<dbReference type="RefSeq" id="WP_379981974.1">
    <property type="nucleotide sequence ID" value="NZ_JBHSFV010000015.1"/>
</dbReference>
<dbReference type="Pfam" id="PF11322">
    <property type="entry name" value="DUF3124"/>
    <property type="match status" value="1"/>
</dbReference>
<accession>A0ABV9I1X3</accession>
<dbReference type="EMBL" id="JBHSFV010000015">
    <property type="protein sequence ID" value="MFC4636103.1"/>
    <property type="molecule type" value="Genomic_DNA"/>
</dbReference>
<feature type="chain" id="PRO_5046910450" evidence="1">
    <location>
        <begin position="20"/>
        <end position="172"/>
    </location>
</feature>
<evidence type="ECO:0000313" key="3">
    <source>
        <dbReference type="Proteomes" id="UP001596043"/>
    </source>
</evidence>
<dbReference type="Proteomes" id="UP001596043">
    <property type="component" value="Unassembled WGS sequence"/>
</dbReference>
<feature type="signal peptide" evidence="1">
    <location>
        <begin position="1"/>
        <end position="19"/>
    </location>
</feature>
<dbReference type="InterPro" id="IPR021471">
    <property type="entry name" value="DUF3124"/>
</dbReference>
<keyword evidence="3" id="KW-1185">Reference proteome</keyword>
<organism evidence="2 3">
    <name type="scientific">Dokdonia ponticola</name>
    <dbReference type="NCBI Taxonomy" id="2041041"/>
    <lineage>
        <taxon>Bacteria</taxon>
        <taxon>Pseudomonadati</taxon>
        <taxon>Bacteroidota</taxon>
        <taxon>Flavobacteriia</taxon>
        <taxon>Flavobacteriales</taxon>
        <taxon>Flavobacteriaceae</taxon>
        <taxon>Dokdonia</taxon>
    </lineage>
</organism>
<reference evidence="3" key="1">
    <citation type="journal article" date="2019" name="Int. J. Syst. Evol. Microbiol.">
        <title>The Global Catalogue of Microorganisms (GCM) 10K type strain sequencing project: providing services to taxonomists for standard genome sequencing and annotation.</title>
        <authorList>
            <consortium name="The Broad Institute Genomics Platform"/>
            <consortium name="The Broad Institute Genome Sequencing Center for Infectious Disease"/>
            <person name="Wu L."/>
            <person name="Ma J."/>
        </authorList>
    </citation>
    <scope>NUCLEOTIDE SEQUENCE [LARGE SCALE GENOMIC DNA]</scope>
    <source>
        <strain evidence="3">YJ-61-S</strain>
    </source>
</reference>
<evidence type="ECO:0000313" key="2">
    <source>
        <dbReference type="EMBL" id="MFC4636103.1"/>
    </source>
</evidence>
<protein>
    <submittedName>
        <fullName evidence="2">DUF3124 domain-containing protein</fullName>
    </submittedName>
</protein>
<comment type="caution">
    <text evidence="2">The sequence shown here is derived from an EMBL/GenBank/DDBJ whole genome shotgun (WGS) entry which is preliminary data.</text>
</comment>
<dbReference type="PROSITE" id="PS51257">
    <property type="entry name" value="PROKAR_LIPOPROTEIN"/>
    <property type="match status" value="1"/>
</dbReference>
<proteinExistence type="predicted"/>
<evidence type="ECO:0000256" key="1">
    <source>
        <dbReference type="SAM" id="SignalP"/>
    </source>
</evidence>
<gene>
    <name evidence="2" type="ORF">ACFO3O_19510</name>
</gene>
<sequence length="172" mass="19419">MKNYSLNLLFLLVLTAVSCVDSNPNKKIETEIQNENLVDKEDQNAIYPYGDEMYVPIYSTIYSKNRDTQLLLTATLSIRNTSKKDSLFINTIDYYNTEGTLVRNYINSPIFLKPLETIDYVIDEDDVEGGSGANFLIDWGANNTMKPVFQAVMIGMIGQHAFSFTTDGTTIK</sequence>
<name>A0ABV9I1X3_9FLAO</name>